<dbReference type="Proteomes" id="UP000178869">
    <property type="component" value="Unassembled WGS sequence"/>
</dbReference>
<dbReference type="EMBL" id="MHSR01000013">
    <property type="protein sequence ID" value="OHA46745.1"/>
    <property type="molecule type" value="Genomic_DNA"/>
</dbReference>
<protein>
    <recommendedName>
        <fullName evidence="2">HMA domain-containing protein</fullName>
    </recommendedName>
</protein>
<dbReference type="SUPFAM" id="SSF55008">
    <property type="entry name" value="HMA, heavy metal-associated domain"/>
    <property type="match status" value="1"/>
</dbReference>
<feature type="domain" description="HMA" evidence="2">
    <location>
        <begin position="18"/>
        <end position="84"/>
    </location>
</feature>
<evidence type="ECO:0000256" key="1">
    <source>
        <dbReference type="ARBA" id="ARBA00022723"/>
    </source>
</evidence>
<keyword evidence="1" id="KW-0479">Metal-binding</keyword>
<comment type="caution">
    <text evidence="3">The sequence shown here is derived from an EMBL/GenBank/DDBJ whole genome shotgun (WGS) entry which is preliminary data.</text>
</comment>
<dbReference type="PROSITE" id="PS50846">
    <property type="entry name" value="HMA_2"/>
    <property type="match status" value="1"/>
</dbReference>
<dbReference type="FunFam" id="3.30.70.100:FF:000001">
    <property type="entry name" value="ATPase copper transporting beta"/>
    <property type="match status" value="1"/>
</dbReference>
<evidence type="ECO:0000313" key="4">
    <source>
        <dbReference type="Proteomes" id="UP000178869"/>
    </source>
</evidence>
<gene>
    <name evidence="3" type="ORF">A2828_02515</name>
</gene>
<dbReference type="Gene3D" id="3.30.70.100">
    <property type="match status" value="1"/>
</dbReference>
<sequence length="88" mass="9650">MHAEIKSKSFKINNMAIIKQKFDIGGMHCGACAAGIQMYLSNTDGVKNAFVDYDKKVGEFEYDDEKIKAEAIVKAVEEVGYTAKPAAN</sequence>
<reference evidence="3 4" key="1">
    <citation type="journal article" date="2016" name="Nat. Commun.">
        <title>Thousands of microbial genomes shed light on interconnected biogeochemical processes in an aquifer system.</title>
        <authorList>
            <person name="Anantharaman K."/>
            <person name="Brown C.T."/>
            <person name="Hug L.A."/>
            <person name="Sharon I."/>
            <person name="Castelle C.J."/>
            <person name="Probst A.J."/>
            <person name="Thomas B.C."/>
            <person name="Singh A."/>
            <person name="Wilkins M.J."/>
            <person name="Karaoz U."/>
            <person name="Brodie E.L."/>
            <person name="Williams K.H."/>
            <person name="Hubbard S.S."/>
            <person name="Banfield J.F."/>
        </authorList>
    </citation>
    <scope>NUCLEOTIDE SEQUENCE [LARGE SCALE GENOMIC DNA]</scope>
</reference>
<dbReference type="InterPro" id="IPR006121">
    <property type="entry name" value="HMA_dom"/>
</dbReference>
<dbReference type="CDD" id="cd00371">
    <property type="entry name" value="HMA"/>
    <property type="match status" value="1"/>
</dbReference>
<dbReference type="AlphaFoldDB" id="A0A1G2PEH8"/>
<dbReference type="PANTHER" id="PTHR46594">
    <property type="entry name" value="P-TYPE CATION-TRANSPORTING ATPASE"/>
    <property type="match status" value="1"/>
</dbReference>
<evidence type="ECO:0000313" key="3">
    <source>
        <dbReference type="EMBL" id="OHA46745.1"/>
    </source>
</evidence>
<dbReference type="GO" id="GO:0046872">
    <property type="term" value="F:metal ion binding"/>
    <property type="evidence" value="ECO:0007669"/>
    <property type="project" value="UniProtKB-KW"/>
</dbReference>
<accession>A0A1G2PEH8</accession>
<dbReference type="InterPro" id="IPR036163">
    <property type="entry name" value="HMA_dom_sf"/>
</dbReference>
<name>A0A1G2PEH8_9BACT</name>
<organism evidence="3 4">
    <name type="scientific">Candidatus Terrybacteria bacterium RIFCSPHIGHO2_01_FULL_43_35</name>
    <dbReference type="NCBI Taxonomy" id="1802361"/>
    <lineage>
        <taxon>Bacteria</taxon>
        <taxon>Candidatus Terryibacteriota</taxon>
    </lineage>
</organism>
<dbReference type="InterPro" id="IPR017969">
    <property type="entry name" value="Heavy-metal-associated_CS"/>
</dbReference>
<proteinExistence type="predicted"/>
<dbReference type="Pfam" id="PF00403">
    <property type="entry name" value="HMA"/>
    <property type="match status" value="1"/>
</dbReference>
<evidence type="ECO:0000259" key="2">
    <source>
        <dbReference type="PROSITE" id="PS50846"/>
    </source>
</evidence>
<dbReference type="PANTHER" id="PTHR46594:SF4">
    <property type="entry name" value="P-TYPE CATION-TRANSPORTING ATPASE"/>
    <property type="match status" value="1"/>
</dbReference>
<dbReference type="PROSITE" id="PS01047">
    <property type="entry name" value="HMA_1"/>
    <property type="match status" value="1"/>
</dbReference>